<sequence>LYLAALMTLSASSIILTVTILQMHHHDAIYPVPRWLRYFAFEIVLKVVCLQRYKIFSLDEYRRVSSNSENNVSPRLDFGESKDARCNRHKETSSTKDAGKDDTVIQMSDDPAIIDGSAIDCNETRRKEEWQKVAQILDRFLLIVYLVILLIFCVFLFVLPVIADVRQQKYQNV</sequence>
<evidence type="ECO:0000313" key="1">
    <source>
        <dbReference type="EMBL" id="CAH1779886.1"/>
    </source>
</evidence>
<keyword evidence="2" id="KW-1185">Reference proteome</keyword>
<gene>
    <name evidence="1" type="ORF">OFUS_LOCUS6647</name>
</gene>
<organism evidence="1 2">
    <name type="scientific">Owenia fusiformis</name>
    <name type="common">Polychaete worm</name>
    <dbReference type="NCBI Taxonomy" id="6347"/>
    <lineage>
        <taxon>Eukaryota</taxon>
        <taxon>Metazoa</taxon>
        <taxon>Spiralia</taxon>
        <taxon>Lophotrochozoa</taxon>
        <taxon>Annelida</taxon>
        <taxon>Polychaeta</taxon>
        <taxon>Sedentaria</taxon>
        <taxon>Canalipalpata</taxon>
        <taxon>Sabellida</taxon>
        <taxon>Oweniida</taxon>
        <taxon>Oweniidae</taxon>
        <taxon>Owenia</taxon>
    </lineage>
</organism>
<feature type="non-terminal residue" evidence="1">
    <location>
        <position position="1"/>
    </location>
</feature>
<proteinExistence type="predicted"/>
<protein>
    <submittedName>
        <fullName evidence="1">Uncharacterized protein</fullName>
    </submittedName>
</protein>
<dbReference type="AlphaFoldDB" id="A0A8J1Y7W3"/>
<dbReference type="SUPFAM" id="SSF90112">
    <property type="entry name" value="Neurotransmitter-gated ion-channel transmembrane pore"/>
    <property type="match status" value="1"/>
</dbReference>
<dbReference type="Pfam" id="PF02932">
    <property type="entry name" value="Neur_chan_memb"/>
    <property type="match status" value="1"/>
</dbReference>
<comment type="caution">
    <text evidence="1">The sequence shown here is derived from an EMBL/GenBank/DDBJ whole genome shotgun (WGS) entry which is preliminary data.</text>
</comment>
<evidence type="ECO:0000313" key="2">
    <source>
        <dbReference type="Proteomes" id="UP000749559"/>
    </source>
</evidence>
<dbReference type="InterPro" id="IPR006029">
    <property type="entry name" value="Neurotrans-gated_channel_TM"/>
</dbReference>
<dbReference type="Proteomes" id="UP000749559">
    <property type="component" value="Unassembled WGS sequence"/>
</dbReference>
<name>A0A8J1Y7W3_OWEFU</name>
<dbReference type="GO" id="GO:0016020">
    <property type="term" value="C:membrane"/>
    <property type="evidence" value="ECO:0007669"/>
    <property type="project" value="InterPro"/>
</dbReference>
<dbReference type="InterPro" id="IPR036719">
    <property type="entry name" value="Neuro-gated_channel_TM_sf"/>
</dbReference>
<dbReference type="GO" id="GO:0006811">
    <property type="term" value="P:monoatomic ion transport"/>
    <property type="evidence" value="ECO:0007669"/>
    <property type="project" value="InterPro"/>
</dbReference>
<accession>A0A8J1Y7W3</accession>
<reference evidence="1" key="1">
    <citation type="submission" date="2022-03" db="EMBL/GenBank/DDBJ databases">
        <authorList>
            <person name="Martin C."/>
        </authorList>
    </citation>
    <scope>NUCLEOTIDE SEQUENCE</scope>
</reference>
<dbReference type="EMBL" id="CAIIXF020000003">
    <property type="protein sequence ID" value="CAH1779886.1"/>
    <property type="molecule type" value="Genomic_DNA"/>
</dbReference>